<accession>A0A9P1KFE9</accession>
<feature type="domain" description="Putative restriction endonuclease" evidence="1">
    <location>
        <begin position="13"/>
        <end position="66"/>
    </location>
</feature>
<keyword evidence="3" id="KW-1185">Reference proteome</keyword>
<dbReference type="Pfam" id="PF05685">
    <property type="entry name" value="Uma2"/>
    <property type="match status" value="1"/>
</dbReference>
<dbReference type="Gene3D" id="3.90.1570.10">
    <property type="entry name" value="tt1808, chain A"/>
    <property type="match status" value="1"/>
</dbReference>
<dbReference type="SUPFAM" id="SSF52980">
    <property type="entry name" value="Restriction endonuclease-like"/>
    <property type="match status" value="1"/>
</dbReference>
<evidence type="ECO:0000259" key="1">
    <source>
        <dbReference type="Pfam" id="PF05685"/>
    </source>
</evidence>
<reference evidence="2 3" key="1">
    <citation type="submission" date="2014-02" db="EMBL/GenBank/DDBJ databases">
        <authorList>
            <person name="Genoscope - CEA"/>
        </authorList>
    </citation>
    <scope>NUCLEOTIDE SEQUENCE [LARGE SCALE GENOMIC DNA]</scope>
    <source>
        <strain evidence="2 3">PCC 8005</strain>
    </source>
</reference>
<dbReference type="EMBL" id="FO818640">
    <property type="protein sequence ID" value="CDM95246.1"/>
    <property type="molecule type" value="Genomic_DNA"/>
</dbReference>
<evidence type="ECO:0000313" key="2">
    <source>
        <dbReference type="EMBL" id="CDM95246.1"/>
    </source>
</evidence>
<gene>
    <name evidence="2" type="ORF">ARTHRO_30514</name>
</gene>
<dbReference type="Proteomes" id="UP000032946">
    <property type="component" value="Chromosome"/>
</dbReference>
<name>A0A9P1KFE9_9CYAN</name>
<sequence>MMVQTQGRSLTLPEFLELPETQPAREYINGKIIQKPMPQGEHSTLPGDILSHLNGILKPPKVARVYP</sequence>
<proteinExistence type="predicted"/>
<dbReference type="InterPro" id="IPR012296">
    <property type="entry name" value="Nuclease_put_TT1808"/>
</dbReference>
<organism evidence="2 3">
    <name type="scientific">Limnospira indica PCC 8005</name>
    <dbReference type="NCBI Taxonomy" id="376219"/>
    <lineage>
        <taxon>Bacteria</taxon>
        <taxon>Bacillati</taxon>
        <taxon>Cyanobacteriota</taxon>
        <taxon>Cyanophyceae</taxon>
        <taxon>Oscillatoriophycideae</taxon>
        <taxon>Oscillatoriales</taxon>
        <taxon>Sirenicapillariaceae</taxon>
        <taxon>Limnospira</taxon>
    </lineage>
</organism>
<dbReference type="InterPro" id="IPR008538">
    <property type="entry name" value="Uma2"/>
</dbReference>
<evidence type="ECO:0000313" key="3">
    <source>
        <dbReference type="Proteomes" id="UP000032946"/>
    </source>
</evidence>
<dbReference type="InterPro" id="IPR011335">
    <property type="entry name" value="Restrct_endonuc-II-like"/>
</dbReference>
<protein>
    <recommendedName>
        <fullName evidence="1">Putative restriction endonuclease domain-containing protein</fullName>
    </recommendedName>
</protein>
<dbReference type="AlphaFoldDB" id="A0A9P1KFE9"/>